<comment type="similarity">
    <text evidence="9">Belongs to the DEAD box helicase family. eIF4A subfamily.</text>
</comment>
<dbReference type="Pfam" id="PF00270">
    <property type="entry name" value="DEAD"/>
    <property type="match status" value="1"/>
</dbReference>
<dbReference type="InterPro" id="IPR014014">
    <property type="entry name" value="RNA_helicase_DEAD_Q_motif"/>
</dbReference>
<dbReference type="InterPro" id="IPR027417">
    <property type="entry name" value="P-loop_NTPase"/>
</dbReference>
<dbReference type="Gene3D" id="3.40.50.300">
    <property type="entry name" value="P-loop containing nucleotide triphosphate hydrolases"/>
    <property type="match status" value="2"/>
</dbReference>
<dbReference type="GO" id="GO:0003743">
    <property type="term" value="F:translation initiation factor activity"/>
    <property type="evidence" value="ECO:0007669"/>
    <property type="project" value="UniProtKB-KW"/>
</dbReference>
<dbReference type="GO" id="GO:0005524">
    <property type="term" value="F:ATP binding"/>
    <property type="evidence" value="ECO:0007669"/>
    <property type="project" value="UniProtKB-KW"/>
</dbReference>
<gene>
    <name evidence="16" type="ORF">EGR_06994</name>
</gene>
<evidence type="ECO:0000256" key="11">
    <source>
        <dbReference type="PROSITE-ProRule" id="PRU00552"/>
    </source>
</evidence>
<feature type="short sequence motif" description="Q motif" evidence="11">
    <location>
        <begin position="24"/>
        <end position="52"/>
    </location>
</feature>
<dbReference type="STRING" id="6210.W6UXB5"/>
<evidence type="ECO:0000256" key="3">
    <source>
        <dbReference type="ARBA" id="ARBA00022741"/>
    </source>
</evidence>
<reference evidence="16 17" key="1">
    <citation type="journal article" date="2013" name="Nat. Genet.">
        <title>The genome of the hydatid tapeworm Echinococcus granulosus.</title>
        <authorList>
            <person name="Zheng H."/>
            <person name="Zhang W."/>
            <person name="Zhang L."/>
            <person name="Zhang Z."/>
            <person name="Li J."/>
            <person name="Lu G."/>
            <person name="Zhu Y."/>
            <person name="Wang Y."/>
            <person name="Huang Y."/>
            <person name="Liu J."/>
            <person name="Kang H."/>
            <person name="Chen J."/>
            <person name="Wang L."/>
            <person name="Chen A."/>
            <person name="Yu S."/>
            <person name="Gao Z."/>
            <person name="Jin L."/>
            <person name="Gu W."/>
            <person name="Wang Z."/>
            <person name="Zhao L."/>
            <person name="Shi B."/>
            <person name="Wen H."/>
            <person name="Lin R."/>
            <person name="Jones M.K."/>
            <person name="Brejova B."/>
            <person name="Vinar T."/>
            <person name="Zhao G."/>
            <person name="McManus D.P."/>
            <person name="Chen Z."/>
            <person name="Zhou Y."/>
            <person name="Wang S."/>
        </authorList>
    </citation>
    <scope>NUCLEOTIDE SEQUENCE [LARGE SCALE GENOMIC DNA]</scope>
</reference>
<dbReference type="OMA" id="ETNYHET"/>
<dbReference type="GO" id="GO:0003723">
    <property type="term" value="F:RNA binding"/>
    <property type="evidence" value="ECO:0007669"/>
    <property type="project" value="UniProtKB-KW"/>
</dbReference>
<dbReference type="InterPro" id="IPR001650">
    <property type="entry name" value="Helicase_C-like"/>
</dbReference>
<organism evidence="16 17">
    <name type="scientific">Echinococcus granulosus</name>
    <name type="common">Hydatid tapeworm</name>
    <dbReference type="NCBI Taxonomy" id="6210"/>
    <lineage>
        <taxon>Eukaryota</taxon>
        <taxon>Metazoa</taxon>
        <taxon>Spiralia</taxon>
        <taxon>Lophotrochozoa</taxon>
        <taxon>Platyhelminthes</taxon>
        <taxon>Cestoda</taxon>
        <taxon>Eucestoda</taxon>
        <taxon>Cyclophyllidea</taxon>
        <taxon>Taeniidae</taxon>
        <taxon>Echinococcus</taxon>
        <taxon>Echinococcus granulosus group</taxon>
    </lineage>
</organism>
<keyword evidence="3 12" id="KW-0547">Nucleotide-binding</keyword>
<dbReference type="PROSITE" id="PS51194">
    <property type="entry name" value="HELICASE_CTER"/>
    <property type="match status" value="1"/>
</dbReference>
<keyword evidence="5 12" id="KW-0347">Helicase</keyword>
<dbReference type="EC" id="3.6.4.13" evidence="1"/>
<keyword evidence="4 12" id="KW-0378">Hydrolase</keyword>
<evidence type="ECO:0000313" key="16">
    <source>
        <dbReference type="EMBL" id="EUB58164.1"/>
    </source>
</evidence>
<evidence type="ECO:0000256" key="9">
    <source>
        <dbReference type="ARBA" id="ARBA00024352"/>
    </source>
</evidence>
<protein>
    <recommendedName>
        <fullName evidence="1">RNA helicase</fullName>
        <ecNumber evidence="1">3.6.4.13</ecNumber>
    </recommendedName>
</protein>
<dbReference type="EMBL" id="APAU02000067">
    <property type="protein sequence ID" value="EUB58164.1"/>
    <property type="molecule type" value="Genomic_DNA"/>
</dbReference>
<evidence type="ECO:0000256" key="5">
    <source>
        <dbReference type="ARBA" id="ARBA00022806"/>
    </source>
</evidence>
<evidence type="ECO:0000256" key="6">
    <source>
        <dbReference type="ARBA" id="ARBA00022840"/>
    </source>
</evidence>
<feature type="domain" description="Helicase C-terminal" evidence="14">
    <location>
        <begin position="253"/>
        <end position="397"/>
    </location>
</feature>
<dbReference type="GO" id="GO:0003724">
    <property type="term" value="F:RNA helicase activity"/>
    <property type="evidence" value="ECO:0007669"/>
    <property type="project" value="UniProtKB-EC"/>
</dbReference>
<dbReference type="Proteomes" id="UP000019149">
    <property type="component" value="Unassembled WGS sequence"/>
</dbReference>
<keyword evidence="17" id="KW-1185">Reference proteome</keyword>
<dbReference type="CDD" id="cd18787">
    <property type="entry name" value="SF2_C_DEAD"/>
    <property type="match status" value="1"/>
</dbReference>
<dbReference type="SMART" id="SM00490">
    <property type="entry name" value="HELICc"/>
    <property type="match status" value="1"/>
</dbReference>
<dbReference type="OrthoDB" id="10265785at2759"/>
<dbReference type="FunFam" id="3.40.50.300:FF:000031">
    <property type="entry name" value="Eukaryotic initiation factor 4A-III"/>
    <property type="match status" value="1"/>
</dbReference>
<evidence type="ECO:0000259" key="15">
    <source>
        <dbReference type="PROSITE" id="PS51195"/>
    </source>
</evidence>
<name>W6UXB5_ECHGR</name>
<keyword evidence="6 12" id="KW-0067">ATP-binding</keyword>
<evidence type="ECO:0000256" key="12">
    <source>
        <dbReference type="RuleBase" id="RU000492"/>
    </source>
</evidence>
<evidence type="ECO:0000256" key="1">
    <source>
        <dbReference type="ARBA" id="ARBA00012552"/>
    </source>
</evidence>
<dbReference type="CTD" id="36342709"/>
<keyword evidence="2 16" id="KW-0396">Initiation factor</keyword>
<keyword evidence="7" id="KW-0694">RNA-binding</keyword>
<evidence type="ECO:0000256" key="4">
    <source>
        <dbReference type="ARBA" id="ARBA00022801"/>
    </source>
</evidence>
<comment type="caution">
    <text evidence="16">The sequence shown here is derived from an EMBL/GenBank/DDBJ whole genome shotgun (WGS) entry which is preliminary data.</text>
</comment>
<feature type="domain" description="Helicase ATP-binding" evidence="13">
    <location>
        <begin position="55"/>
        <end position="225"/>
    </location>
</feature>
<dbReference type="InterPro" id="IPR014001">
    <property type="entry name" value="Helicase_ATP-bd"/>
</dbReference>
<evidence type="ECO:0000256" key="2">
    <source>
        <dbReference type="ARBA" id="ARBA00022540"/>
    </source>
</evidence>
<evidence type="ECO:0000256" key="10">
    <source>
        <dbReference type="ARBA" id="ARBA00047984"/>
    </source>
</evidence>
<dbReference type="PROSITE" id="PS51195">
    <property type="entry name" value="Q_MOTIF"/>
    <property type="match status" value="1"/>
</dbReference>
<evidence type="ECO:0000259" key="13">
    <source>
        <dbReference type="PROSITE" id="PS51192"/>
    </source>
</evidence>
<proteinExistence type="inferred from homology"/>
<dbReference type="InterPro" id="IPR011545">
    <property type="entry name" value="DEAD/DEAH_box_helicase_dom"/>
</dbReference>
<comment type="catalytic activity">
    <reaction evidence="10">
        <text>ATP + H2O = ADP + phosphate + H(+)</text>
        <dbReference type="Rhea" id="RHEA:13065"/>
        <dbReference type="ChEBI" id="CHEBI:15377"/>
        <dbReference type="ChEBI" id="CHEBI:15378"/>
        <dbReference type="ChEBI" id="CHEBI:30616"/>
        <dbReference type="ChEBI" id="CHEBI:43474"/>
        <dbReference type="ChEBI" id="CHEBI:456216"/>
        <dbReference type="EC" id="3.6.4.13"/>
    </reaction>
</comment>
<evidence type="ECO:0000256" key="8">
    <source>
        <dbReference type="ARBA" id="ARBA00022917"/>
    </source>
</evidence>
<dbReference type="SUPFAM" id="SSF52540">
    <property type="entry name" value="P-loop containing nucleoside triphosphate hydrolases"/>
    <property type="match status" value="1"/>
</dbReference>
<feature type="domain" description="DEAD-box RNA helicase Q" evidence="15">
    <location>
        <begin position="24"/>
        <end position="52"/>
    </location>
</feature>
<dbReference type="PROSITE" id="PS00039">
    <property type="entry name" value="DEAD_ATP_HELICASE"/>
    <property type="match status" value="1"/>
</dbReference>
<evidence type="ECO:0000313" key="17">
    <source>
        <dbReference type="Proteomes" id="UP000019149"/>
    </source>
</evidence>
<dbReference type="FunFam" id="3.40.50.300:FF:000089">
    <property type="entry name" value="Eukaryotic initiation factor 4A-II"/>
    <property type="match status" value="1"/>
</dbReference>
<keyword evidence="8" id="KW-0648">Protein biosynthesis</keyword>
<dbReference type="SMART" id="SM00487">
    <property type="entry name" value="DEXDc"/>
    <property type="match status" value="1"/>
</dbReference>
<dbReference type="AlphaFoldDB" id="W6UXB5"/>
<dbReference type="PANTHER" id="PTHR47958">
    <property type="entry name" value="ATP-DEPENDENT RNA HELICASE DBP3"/>
    <property type="match status" value="1"/>
</dbReference>
<dbReference type="KEGG" id="egl:EGR_06994"/>
<dbReference type="GeneID" id="36342709"/>
<dbReference type="PROSITE" id="PS51192">
    <property type="entry name" value="HELICASE_ATP_BIND_1"/>
    <property type="match status" value="1"/>
</dbReference>
<evidence type="ECO:0000256" key="7">
    <source>
        <dbReference type="ARBA" id="ARBA00022884"/>
    </source>
</evidence>
<dbReference type="GO" id="GO:0016787">
    <property type="term" value="F:hydrolase activity"/>
    <property type="evidence" value="ECO:0007669"/>
    <property type="project" value="UniProtKB-KW"/>
</dbReference>
<dbReference type="InterPro" id="IPR000629">
    <property type="entry name" value="RNA-helicase_DEAD-box_CS"/>
</dbReference>
<dbReference type="RefSeq" id="XP_024349360.1">
    <property type="nucleotide sequence ID" value="XM_024496243.1"/>
</dbReference>
<dbReference type="Pfam" id="PF00271">
    <property type="entry name" value="Helicase_C"/>
    <property type="match status" value="1"/>
</dbReference>
<sequence>MQYGVGEPAPEDGEIETNYHETVESFDQLGLRDEVLRGIYQYGFERPSAIQQRAILPCLQGRDVIAQAQSGTGKTATFTISILQKLDTNLTKCQALVLAPTRELAKQIQSVIQKIGHLLNVKCYACIGGTRLQQDLQVLPEGQHVVVGTPGRVFDMMERQVLSTDYIKIFVLDEADEMLSRGFETQIQNIFSCLPDTAQVILLSATMPPEIFEITKKMIKDPVKILVKKEELTLDGIRQFYIQVKLEDYKLPTLLDLYTVLDLGQVVIFVNTVKKAINLKEELVRRKFKVSCIHSDLTQEQRDAIMSDFRSGSSKVLLSTDILARGIDVQQVSLVLNYDLPNRREVYIHRIGRSGRFGRKGVAINFVTEADVPLLDQLMNYYHTQILEMPDNIMDLLIIGSTLLLISFCKYMLRLRFLKNPMGSTGDDRFELDFCFIALRVCNGDAFSTLRHTLNLPLTLASAHSRRQDQRHPYRFCKYSTFASNVIPVLESYKVITGAYLKPLFEVDASVLFDLNEVISVANIILIH</sequence>
<accession>W6UXB5</accession>
<evidence type="ECO:0000259" key="14">
    <source>
        <dbReference type="PROSITE" id="PS51194"/>
    </source>
</evidence>